<evidence type="ECO:0008006" key="3">
    <source>
        <dbReference type="Google" id="ProtNLM"/>
    </source>
</evidence>
<sequence length="43" mass="5083">MKGTHPDQDQIGVEWVDIRQLDDIRLYPRAIADILRNKVTHVR</sequence>
<reference evidence="1 2" key="1">
    <citation type="submission" date="2020-08" db="EMBL/GenBank/DDBJ databases">
        <title>Genomic Encyclopedia of Type Strains, Phase III (KMG-III): the genomes of soil and plant-associated and newly described type strains.</title>
        <authorList>
            <person name="Whitman W."/>
        </authorList>
    </citation>
    <scope>NUCLEOTIDE SEQUENCE [LARGE SCALE GENOMIC DNA]</scope>
    <source>
        <strain evidence="1 2">CECT 5831</strain>
    </source>
</reference>
<name>A0A839TN38_9BACL</name>
<gene>
    <name evidence="1" type="ORF">FHS19_001482</name>
</gene>
<dbReference type="EMBL" id="JACHXJ010000001">
    <property type="protein sequence ID" value="MBB3126828.1"/>
    <property type="molecule type" value="Genomic_DNA"/>
</dbReference>
<dbReference type="AlphaFoldDB" id="A0A839TN38"/>
<evidence type="ECO:0000313" key="1">
    <source>
        <dbReference type="EMBL" id="MBB3126828.1"/>
    </source>
</evidence>
<proteinExistence type="predicted"/>
<comment type="caution">
    <text evidence="1">The sequence shown here is derived from an EMBL/GenBank/DDBJ whole genome shotgun (WGS) entry which is preliminary data.</text>
</comment>
<dbReference type="Proteomes" id="UP000517523">
    <property type="component" value="Unassembled WGS sequence"/>
</dbReference>
<protein>
    <recommendedName>
        <fullName evidence="3">NUDIX hydrolase</fullName>
    </recommendedName>
</protein>
<evidence type="ECO:0000313" key="2">
    <source>
        <dbReference type="Proteomes" id="UP000517523"/>
    </source>
</evidence>
<organism evidence="1 2">
    <name type="scientific">Paenibacillus rhizosphaerae</name>
    <dbReference type="NCBI Taxonomy" id="297318"/>
    <lineage>
        <taxon>Bacteria</taxon>
        <taxon>Bacillati</taxon>
        <taxon>Bacillota</taxon>
        <taxon>Bacilli</taxon>
        <taxon>Bacillales</taxon>
        <taxon>Paenibacillaceae</taxon>
        <taxon>Paenibacillus</taxon>
    </lineage>
</organism>
<accession>A0A839TN38</accession>